<accession>A0A543G3I2</accession>
<dbReference type="InterPro" id="IPR027417">
    <property type="entry name" value="P-loop_NTPase"/>
</dbReference>
<dbReference type="AlphaFoldDB" id="A0A543G3I2"/>
<organism evidence="1 2">
    <name type="scientific">Flavobacterium branchiophilum</name>
    <dbReference type="NCBI Taxonomy" id="55197"/>
    <lineage>
        <taxon>Bacteria</taxon>
        <taxon>Pseudomonadati</taxon>
        <taxon>Bacteroidota</taxon>
        <taxon>Flavobacteriia</taxon>
        <taxon>Flavobacteriales</taxon>
        <taxon>Flavobacteriaceae</taxon>
        <taxon>Flavobacterium</taxon>
    </lineage>
</organism>
<name>A0A543G3I2_9FLAO</name>
<dbReference type="SUPFAM" id="SSF52540">
    <property type="entry name" value="P-loop containing nucleoside triphosphate hydrolases"/>
    <property type="match status" value="1"/>
</dbReference>
<dbReference type="InterPro" id="IPR017030">
    <property type="entry name" value="Vir_effector_SfrC"/>
</dbReference>
<evidence type="ECO:0000313" key="1">
    <source>
        <dbReference type="EMBL" id="TQM40607.1"/>
    </source>
</evidence>
<gene>
    <name evidence="1" type="ORF">BC670_1505</name>
</gene>
<sequence>MKNFSNIEIDNIKNAIDQNIASLIDSINWVNTNLKYETKNSVNLKLKNNVNTLNKINSNIHSKPVMAVYGASQVGKSYLIKNLLSESQNPFYINNGNDKYDFLRDINPPGTGAESTGVVTRFTIDTTIKFSDFPIRVKLLTPKDIIIIVLDTYFLDSKKITKTYDKKELENHIANFEEITRNNPVQTFLSEFEIFEIKEYFNNHLSKHSLVFESLNETRFFERIAMFIEKASKENWVAIFEILWNKNSSISKLASLLIQSLNKINFAKNIYLSFNEVLREEGNQILDVKRINQLYTDTNTTNFKNESGEIGTLQVSIIAALIEELVFNIPSELAENKPFLLNSDLLDFPGARSRKTLEFDEINDDLIPEMLLRGKVSYLFNKYSDDFNVNNLLFCTNDIKLEVNELPALLNNWITRNIGENPNERQNALNDAEIAPLFVIFTFFNNQLKFDTTNDENFNAIPNKLNYKWDTRFNTFFENEIVTSTRNWHKDWSIKIPFFNNFYLLRDFKYSNDTYLGFEQNGKELEFNDIRKNYFIELGNSFLNHEFVLKHFNDPMQSWKSATDINSDGTNLIIQNLNKVSNNASKINRYKNKHDLIINETLTVLNEFLHTDDLSELRDKNNKNVNKLFFSFSPLLIKDINSFNNFIACLSVNPVDVYNFLINNIHVDLGAVNTKELDESNILIMQIPELKKAENIEQAMAILKKELWLTSDQDVLDVLETHNINKNAFVKKVNSKTRAQYYTDILFDFWRNDLEKNDLEKFHYFINNGISKESLHFLIDFYFKLFQQRNMKLKVEHLINNITSDTEINSGIEIFLSELFTMIVNEMVFNFDKNFYKTEEINEIEKLDYNFKYFNKPKNKNLEAIKSIFEQFEDALNVNQIILEKFNKWIETLRISLIINTGFVDYDEVSNNELKKLLQQINVLTN</sequence>
<proteinExistence type="predicted"/>
<dbReference type="Pfam" id="PF10139">
    <property type="entry name" value="Virul_Fac"/>
    <property type="match status" value="1"/>
</dbReference>
<protein>
    <submittedName>
        <fullName evidence="1">Putative virulence factor</fullName>
    </submittedName>
</protein>
<reference evidence="1 2" key="1">
    <citation type="submission" date="2019-06" db="EMBL/GenBank/DDBJ databases">
        <title>Genomic Encyclopedia of Archaeal and Bacterial Type Strains, Phase II (KMG-II): from individual species to whole genera.</title>
        <authorList>
            <person name="Goeker M."/>
        </authorList>
    </citation>
    <scope>NUCLEOTIDE SEQUENCE [LARGE SCALE GENOMIC DNA]</scope>
    <source>
        <strain evidence="1 2">DSM 24789</strain>
    </source>
</reference>
<comment type="caution">
    <text evidence="1">The sequence shown here is derived from an EMBL/GenBank/DDBJ whole genome shotgun (WGS) entry which is preliminary data.</text>
</comment>
<dbReference type="RefSeq" id="WP_089081397.1">
    <property type="nucleotide sequence ID" value="NZ_VFPJ01000001.1"/>
</dbReference>
<dbReference type="EMBL" id="VFPJ01000001">
    <property type="protein sequence ID" value="TQM40607.1"/>
    <property type="molecule type" value="Genomic_DNA"/>
</dbReference>
<dbReference type="Proteomes" id="UP000320773">
    <property type="component" value="Unassembled WGS sequence"/>
</dbReference>
<evidence type="ECO:0000313" key="2">
    <source>
        <dbReference type="Proteomes" id="UP000320773"/>
    </source>
</evidence>